<organism evidence="12 13">
    <name type="scientific">[Eubacterium] hominis</name>
    <dbReference type="NCBI Taxonomy" id="2764325"/>
    <lineage>
        <taxon>Bacteria</taxon>
        <taxon>Bacillati</taxon>
        <taxon>Bacillota</taxon>
        <taxon>Erysipelotrichia</taxon>
        <taxon>Erysipelotrichales</taxon>
        <taxon>Erysipelotrichaceae</taxon>
        <taxon>Amedibacillus</taxon>
    </lineage>
</organism>
<evidence type="ECO:0000256" key="8">
    <source>
        <dbReference type="ARBA" id="ARBA00025436"/>
    </source>
</evidence>
<feature type="binding site" evidence="10">
    <location>
        <begin position="11"/>
        <end position="18"/>
    </location>
    <ligand>
        <name>ATP</name>
        <dbReference type="ChEBI" id="CHEBI:30616"/>
    </ligand>
</feature>
<evidence type="ECO:0000256" key="2">
    <source>
        <dbReference type="ARBA" id="ARBA00016887"/>
    </source>
</evidence>
<keyword evidence="6" id="KW-0717">Septation</keyword>
<dbReference type="EMBL" id="CP060636">
    <property type="protein sequence ID" value="QNM11552.1"/>
    <property type="molecule type" value="Genomic_DNA"/>
</dbReference>
<dbReference type="InterPro" id="IPR002586">
    <property type="entry name" value="CobQ/CobB/MinD/ParA_Nub-bd_dom"/>
</dbReference>
<dbReference type="NCBIfam" id="TIGR01968">
    <property type="entry name" value="minD_bact"/>
    <property type="match status" value="1"/>
</dbReference>
<dbReference type="KEGG" id="ehn:H9Q80_15060"/>
<dbReference type="InterPro" id="IPR010223">
    <property type="entry name" value="MinD"/>
</dbReference>
<dbReference type="PANTHER" id="PTHR43384">
    <property type="entry name" value="SEPTUM SITE-DETERMINING PROTEIN MIND HOMOLOG, CHLOROPLASTIC-RELATED"/>
    <property type="match status" value="1"/>
</dbReference>
<evidence type="ECO:0000256" key="3">
    <source>
        <dbReference type="ARBA" id="ARBA00022618"/>
    </source>
</evidence>
<evidence type="ECO:0000313" key="12">
    <source>
        <dbReference type="EMBL" id="QNM11552.1"/>
    </source>
</evidence>
<evidence type="ECO:0000256" key="6">
    <source>
        <dbReference type="ARBA" id="ARBA00023210"/>
    </source>
</evidence>
<evidence type="ECO:0000313" key="13">
    <source>
        <dbReference type="Proteomes" id="UP000515856"/>
    </source>
</evidence>
<comment type="similarity">
    <text evidence="1">Belongs to the ParA family. MinD subfamily.</text>
</comment>
<keyword evidence="13" id="KW-1185">Reference proteome</keyword>
<feature type="domain" description="CobQ/CobB/MinD/ParA nucleotide binding" evidence="11">
    <location>
        <begin position="5"/>
        <end position="217"/>
    </location>
</feature>
<dbReference type="GO" id="GO:0000917">
    <property type="term" value="P:division septum assembly"/>
    <property type="evidence" value="ECO:0007669"/>
    <property type="project" value="UniProtKB-KW"/>
</dbReference>
<evidence type="ECO:0000256" key="7">
    <source>
        <dbReference type="ARBA" id="ARBA00023306"/>
    </source>
</evidence>
<dbReference type="AlphaFoldDB" id="A0A7G9GL70"/>
<dbReference type="SUPFAM" id="SSF52540">
    <property type="entry name" value="P-loop containing nucleoside triphosphate hydrolases"/>
    <property type="match status" value="1"/>
</dbReference>
<dbReference type="GO" id="GO:0005524">
    <property type="term" value="F:ATP binding"/>
    <property type="evidence" value="ECO:0007669"/>
    <property type="project" value="UniProtKB-KW"/>
</dbReference>
<keyword evidence="7" id="KW-0131">Cell cycle</keyword>
<proteinExistence type="inferred from homology"/>
<dbReference type="PIRSF" id="PIRSF003092">
    <property type="entry name" value="MinD"/>
    <property type="match status" value="1"/>
</dbReference>
<dbReference type="GO" id="GO:0016887">
    <property type="term" value="F:ATP hydrolysis activity"/>
    <property type="evidence" value="ECO:0007669"/>
    <property type="project" value="InterPro"/>
</dbReference>
<evidence type="ECO:0000256" key="5">
    <source>
        <dbReference type="ARBA" id="ARBA00022840"/>
    </source>
</evidence>
<keyword evidence="4 10" id="KW-0547">Nucleotide-binding</keyword>
<keyword evidence="3" id="KW-0132">Cell division</keyword>
<dbReference type="RefSeq" id="WP_117452430.1">
    <property type="nucleotide sequence ID" value="NZ_CP060636.1"/>
</dbReference>
<evidence type="ECO:0000256" key="4">
    <source>
        <dbReference type="ARBA" id="ARBA00022741"/>
    </source>
</evidence>
<dbReference type="InterPro" id="IPR025501">
    <property type="entry name" value="MinD_FleN"/>
</dbReference>
<dbReference type="GO" id="GO:0051782">
    <property type="term" value="P:negative regulation of cell division"/>
    <property type="evidence" value="ECO:0007669"/>
    <property type="project" value="TreeGrafter"/>
</dbReference>
<protein>
    <recommendedName>
        <fullName evidence="2">Septum site-determining protein MinD</fullName>
    </recommendedName>
    <alternativeName>
        <fullName evidence="9">Cell division inhibitor MinD</fullName>
    </alternativeName>
</protein>
<evidence type="ECO:0000259" key="11">
    <source>
        <dbReference type="Pfam" id="PF01656"/>
    </source>
</evidence>
<sequence>MGEIIAVASGKGGVGKSSIVLNLGEMLGNMDKKVCLIDMDLGLKNLDYMMGLENRVLYDLKDVMEGHCSLRKAMLQDKYCRNVYLIPACKSVQIHDFSKEQLKLIVEELAGQFDYVFLDAPAGIEKGFACSMYCVDQVIVVTTLDVTALQDADRIIGILMQEGKEEISFLVNRYSPKAIEKKIAIPLEDAKRWLAVEFLGYVFEDEEMRRAGNIGKPAVIKRNQPVYECFMAIAKRLQGEYVNLPKLHKESFLSKLFG</sequence>
<dbReference type="Gene3D" id="3.40.50.300">
    <property type="entry name" value="P-loop containing nucleotide triphosphate hydrolases"/>
    <property type="match status" value="1"/>
</dbReference>
<dbReference type="PANTHER" id="PTHR43384:SF6">
    <property type="entry name" value="SEPTUM SITE-DETERMINING PROTEIN MIND HOMOLOG, CHLOROPLASTIC"/>
    <property type="match status" value="1"/>
</dbReference>
<evidence type="ECO:0000256" key="1">
    <source>
        <dbReference type="ARBA" id="ARBA00010257"/>
    </source>
</evidence>
<dbReference type="GO" id="GO:0009898">
    <property type="term" value="C:cytoplasmic side of plasma membrane"/>
    <property type="evidence" value="ECO:0007669"/>
    <property type="project" value="TreeGrafter"/>
</dbReference>
<dbReference type="InterPro" id="IPR050625">
    <property type="entry name" value="ParA/MinD_ATPase"/>
</dbReference>
<dbReference type="InterPro" id="IPR027417">
    <property type="entry name" value="P-loop_NTPase"/>
</dbReference>
<reference evidence="12 13" key="1">
    <citation type="submission" date="2020-08" db="EMBL/GenBank/DDBJ databases">
        <authorList>
            <person name="Liu C."/>
            <person name="Sun Q."/>
        </authorList>
    </citation>
    <scope>NUCLEOTIDE SEQUENCE [LARGE SCALE GENOMIC DNA]</scope>
    <source>
        <strain evidence="12 13">NSJ-61</strain>
    </source>
</reference>
<evidence type="ECO:0000256" key="10">
    <source>
        <dbReference type="PIRSR" id="PIRSR003092-1"/>
    </source>
</evidence>
<name>A0A7G9GL70_9FIRM</name>
<accession>A0A7G9GL70</accession>
<dbReference type="GO" id="GO:0005829">
    <property type="term" value="C:cytosol"/>
    <property type="evidence" value="ECO:0007669"/>
    <property type="project" value="TreeGrafter"/>
</dbReference>
<dbReference type="Proteomes" id="UP000515856">
    <property type="component" value="Chromosome"/>
</dbReference>
<evidence type="ECO:0000256" key="9">
    <source>
        <dbReference type="ARBA" id="ARBA00032845"/>
    </source>
</evidence>
<keyword evidence="5 10" id="KW-0067">ATP-binding</keyword>
<comment type="function">
    <text evidence="8">ATPase required for the correct placement of the division site. Cell division inhibitors MinC and MinD act in concert to form an inhibitor capable of blocking formation of the polar Z ring septums. Rapidly oscillates between the poles of the cell to destabilize FtsZ filaments that have formed before they mature into polar Z rings.</text>
</comment>
<dbReference type="Pfam" id="PF01656">
    <property type="entry name" value="CbiA"/>
    <property type="match status" value="1"/>
</dbReference>
<gene>
    <name evidence="12" type="primary">minD</name>
    <name evidence="12" type="ORF">H9Q80_15060</name>
</gene>